<evidence type="ECO:0000256" key="4">
    <source>
        <dbReference type="PIRNR" id="PIRNR005690"/>
    </source>
</evidence>
<evidence type="ECO:0000256" key="3">
    <source>
        <dbReference type="ARBA" id="ARBA00023136"/>
    </source>
</evidence>
<evidence type="ECO:0000256" key="5">
    <source>
        <dbReference type="SAM" id="MobiDB-lite"/>
    </source>
</evidence>
<evidence type="ECO:0000256" key="2">
    <source>
        <dbReference type="ARBA" id="ARBA00005278"/>
    </source>
</evidence>
<dbReference type="PANTHER" id="PTHR22550:SF5">
    <property type="entry name" value="LEUCINE ZIPPER PROTEIN 4"/>
    <property type="match status" value="1"/>
</dbReference>
<dbReference type="Proteomes" id="UP000198935">
    <property type="component" value="Unassembled WGS sequence"/>
</dbReference>
<dbReference type="EMBL" id="FNPI01000030">
    <property type="protein sequence ID" value="SDZ67671.1"/>
    <property type="molecule type" value="Genomic_DNA"/>
</dbReference>
<dbReference type="InterPro" id="IPR050768">
    <property type="entry name" value="UPF0353/GerABKA_families"/>
</dbReference>
<evidence type="ECO:0000256" key="1">
    <source>
        <dbReference type="ARBA" id="ARBA00004141"/>
    </source>
</evidence>
<comment type="subcellular location">
    <subcellularLocation>
        <location evidence="4">Cell membrane</location>
    </subcellularLocation>
    <subcellularLocation>
        <location evidence="1">Membrane</location>
        <topology evidence="1">Multi-pass membrane protein</topology>
    </subcellularLocation>
</comment>
<feature type="transmembrane region" description="Helical" evidence="6">
    <location>
        <begin position="359"/>
        <end position="377"/>
    </location>
</feature>
<comment type="similarity">
    <text evidence="2 4">Belongs to the GerABKA family.</text>
</comment>
<name>A0A1H3V0B5_9BACI</name>
<dbReference type="GO" id="GO:0005886">
    <property type="term" value="C:plasma membrane"/>
    <property type="evidence" value="ECO:0007669"/>
    <property type="project" value="UniProtKB-SubCell"/>
</dbReference>
<dbReference type="Pfam" id="PF03323">
    <property type="entry name" value="GerA"/>
    <property type="match status" value="1"/>
</dbReference>
<evidence type="ECO:0000313" key="8">
    <source>
        <dbReference type="Proteomes" id="UP000198935"/>
    </source>
</evidence>
<protein>
    <submittedName>
        <fullName evidence="7">Spore germination protein KA</fullName>
    </submittedName>
</protein>
<evidence type="ECO:0000313" key="7">
    <source>
        <dbReference type="EMBL" id="SDZ67671.1"/>
    </source>
</evidence>
<dbReference type="PANTHER" id="PTHR22550">
    <property type="entry name" value="SPORE GERMINATION PROTEIN"/>
    <property type="match status" value="1"/>
</dbReference>
<dbReference type="PIRSF" id="PIRSF005690">
    <property type="entry name" value="GerBA"/>
    <property type="match status" value="1"/>
</dbReference>
<gene>
    <name evidence="7" type="ORF">SAMN05421736_13031</name>
</gene>
<keyword evidence="3 4" id="KW-0472">Membrane</keyword>
<feature type="transmembrane region" description="Helical" evidence="6">
    <location>
        <begin position="407"/>
        <end position="428"/>
    </location>
</feature>
<proteinExistence type="inferred from homology"/>
<organism evidence="7 8">
    <name type="scientific">Evansella caseinilytica</name>
    <dbReference type="NCBI Taxonomy" id="1503961"/>
    <lineage>
        <taxon>Bacteria</taxon>
        <taxon>Bacillati</taxon>
        <taxon>Bacillota</taxon>
        <taxon>Bacilli</taxon>
        <taxon>Bacillales</taxon>
        <taxon>Bacillaceae</taxon>
        <taxon>Evansella</taxon>
    </lineage>
</organism>
<reference evidence="8" key="1">
    <citation type="submission" date="2016-10" db="EMBL/GenBank/DDBJ databases">
        <authorList>
            <person name="Varghese N."/>
            <person name="Submissions S."/>
        </authorList>
    </citation>
    <scope>NUCLEOTIDE SEQUENCE [LARGE SCALE GENOMIC DNA]</scope>
    <source>
        <strain evidence="8">SP</strain>
    </source>
</reference>
<keyword evidence="6" id="KW-1133">Transmembrane helix</keyword>
<feature type="transmembrane region" description="Helical" evidence="6">
    <location>
        <begin position="320"/>
        <end position="339"/>
    </location>
</feature>
<feature type="transmembrane region" description="Helical" evidence="6">
    <location>
        <begin position="440"/>
        <end position="466"/>
    </location>
</feature>
<keyword evidence="6" id="KW-0812">Transmembrane</keyword>
<dbReference type="AlphaFoldDB" id="A0A1H3V0B5"/>
<accession>A0A1H3V0B5</accession>
<evidence type="ECO:0000256" key="6">
    <source>
        <dbReference type="SAM" id="Phobius"/>
    </source>
</evidence>
<sequence>MIHFLKKIIQSRKMSKQVIDQGAASSSQALLSRQLAHNVERLMQVFGASNDIVLREFSFGHEGKMQGAVLYVEGLANKLLINESLIKPLMYDIHIFEGRLEVTTLEAVKSCMISLGGVEEATTLESVVDACLSGDAVLIIQGFEKALVLNTKGWEDRGVEEPKTESVVRGPREGFTENLRINTSLLRRKIKNPNLTLEPLKIGKKTKTDVCMMYLKGVVNPRLVEEIRRRLNRIDTDAIMESGYIEQFIEDAPHSIFPTVANSEKPDVVAAKILEGRAAIIVDGTPFVLTVPMLFIENFQSAEDYYSRPYFASLIRMLRFGCYGITILAPAIYVALTTFHQELIPTPLLFTLASSREGVPFPAMLEALVMLVAFEILREAGIRLPRPVGSAISIVGALIIGESAVAAGLIGAPMVIVVALTAVSSFVVPAQTDSESILRYIFLFLAGVMGGFGVAVGMLGLFIHLAGLRSFGAPYLSPLAPLSVHDQKDVFIRAPLWAMLTRPRAIGWRDPEREHFRLEPSPPDKGGKSSK</sequence>
<dbReference type="STRING" id="1503961.SAMN05421736_13031"/>
<dbReference type="OrthoDB" id="9772630at2"/>
<dbReference type="InterPro" id="IPR004995">
    <property type="entry name" value="Spore_Ger"/>
</dbReference>
<dbReference type="GO" id="GO:0009847">
    <property type="term" value="P:spore germination"/>
    <property type="evidence" value="ECO:0007669"/>
    <property type="project" value="UniProtKB-UniRule"/>
</dbReference>
<feature type="region of interest" description="Disordered" evidence="5">
    <location>
        <begin position="511"/>
        <end position="531"/>
    </location>
</feature>
<feature type="transmembrane region" description="Helical" evidence="6">
    <location>
        <begin position="384"/>
        <end position="401"/>
    </location>
</feature>
<keyword evidence="8" id="KW-1185">Reference proteome</keyword>